<name>A0A5N6TL38_ASPAV</name>
<gene>
    <name evidence="2" type="ORF">BDV25DRAFT_40579</name>
</gene>
<organism evidence="2 3">
    <name type="scientific">Aspergillus avenaceus</name>
    <dbReference type="NCBI Taxonomy" id="36643"/>
    <lineage>
        <taxon>Eukaryota</taxon>
        <taxon>Fungi</taxon>
        <taxon>Dikarya</taxon>
        <taxon>Ascomycota</taxon>
        <taxon>Pezizomycotina</taxon>
        <taxon>Eurotiomycetes</taxon>
        <taxon>Eurotiomycetidae</taxon>
        <taxon>Eurotiales</taxon>
        <taxon>Aspergillaceae</taxon>
        <taxon>Aspergillus</taxon>
        <taxon>Aspergillus subgen. Circumdati</taxon>
    </lineage>
</organism>
<sequence length="79" mass="9255">MWISLDFLCRTFVTDPAIGYGDTGISVQNEATWEHGLLRILKSYTRLALLLFLFFFFVLFGIIPNMYTEWREQNILISS</sequence>
<evidence type="ECO:0000313" key="2">
    <source>
        <dbReference type="EMBL" id="KAE8147066.1"/>
    </source>
</evidence>
<keyword evidence="3" id="KW-1185">Reference proteome</keyword>
<protein>
    <submittedName>
        <fullName evidence="2">Uncharacterized protein</fullName>
    </submittedName>
</protein>
<evidence type="ECO:0000313" key="3">
    <source>
        <dbReference type="Proteomes" id="UP000325780"/>
    </source>
</evidence>
<keyword evidence="1" id="KW-0472">Membrane</keyword>
<accession>A0A5N6TL38</accession>
<keyword evidence="1" id="KW-1133">Transmembrane helix</keyword>
<feature type="transmembrane region" description="Helical" evidence="1">
    <location>
        <begin position="47"/>
        <end position="67"/>
    </location>
</feature>
<reference evidence="2 3" key="1">
    <citation type="submission" date="2019-04" db="EMBL/GenBank/DDBJ databases">
        <title>Friends and foes A comparative genomics study of 23 Aspergillus species from section Flavi.</title>
        <authorList>
            <consortium name="DOE Joint Genome Institute"/>
            <person name="Kjaerbolling I."/>
            <person name="Vesth T."/>
            <person name="Frisvad J.C."/>
            <person name="Nybo J.L."/>
            <person name="Theobald S."/>
            <person name="Kildgaard S."/>
            <person name="Isbrandt T."/>
            <person name="Kuo A."/>
            <person name="Sato A."/>
            <person name="Lyhne E.K."/>
            <person name="Kogle M.E."/>
            <person name="Wiebenga A."/>
            <person name="Kun R.S."/>
            <person name="Lubbers R.J."/>
            <person name="Makela M.R."/>
            <person name="Barry K."/>
            <person name="Chovatia M."/>
            <person name="Clum A."/>
            <person name="Daum C."/>
            <person name="Haridas S."/>
            <person name="He G."/>
            <person name="LaButti K."/>
            <person name="Lipzen A."/>
            <person name="Mondo S."/>
            <person name="Riley R."/>
            <person name="Salamov A."/>
            <person name="Simmons B.A."/>
            <person name="Magnuson J.K."/>
            <person name="Henrissat B."/>
            <person name="Mortensen U.H."/>
            <person name="Larsen T.O."/>
            <person name="Devries R.P."/>
            <person name="Grigoriev I.V."/>
            <person name="Machida M."/>
            <person name="Baker S.E."/>
            <person name="Andersen M.R."/>
        </authorList>
    </citation>
    <scope>NUCLEOTIDE SEQUENCE [LARGE SCALE GENOMIC DNA]</scope>
    <source>
        <strain evidence="2 3">IBT 18842</strain>
    </source>
</reference>
<keyword evidence="1" id="KW-0812">Transmembrane</keyword>
<dbReference type="AlphaFoldDB" id="A0A5N6TL38"/>
<dbReference type="EMBL" id="ML742227">
    <property type="protein sequence ID" value="KAE8147066.1"/>
    <property type="molecule type" value="Genomic_DNA"/>
</dbReference>
<dbReference type="Proteomes" id="UP000325780">
    <property type="component" value="Unassembled WGS sequence"/>
</dbReference>
<evidence type="ECO:0000256" key="1">
    <source>
        <dbReference type="SAM" id="Phobius"/>
    </source>
</evidence>
<proteinExistence type="predicted"/>